<dbReference type="GO" id="GO:0005737">
    <property type="term" value="C:cytoplasm"/>
    <property type="evidence" value="ECO:0007669"/>
    <property type="project" value="UniProtKB-SubCell"/>
</dbReference>
<dbReference type="SUPFAM" id="SSF53062">
    <property type="entry name" value="PTS system fructose IIA component-like"/>
    <property type="match status" value="1"/>
</dbReference>
<keyword evidence="4" id="KW-0597">Phosphoprotein</keyword>
<dbReference type="AlphaFoldDB" id="A0A0A1MFQ8"/>
<name>A0A0A1MFQ8_BACIU</name>
<dbReference type="EMBL" id="CP125292">
    <property type="protein sequence ID" value="WHM22274.1"/>
    <property type="molecule type" value="Genomic_DNA"/>
</dbReference>
<evidence type="ECO:0000313" key="11">
    <source>
        <dbReference type="EMBL" id="MBO3793075.1"/>
    </source>
</evidence>
<comment type="subcellular location">
    <subcellularLocation>
        <location evidence="1">Cytoplasm</location>
    </subcellularLocation>
</comment>
<protein>
    <submittedName>
        <fullName evidence="11">PTS fructose transporter subunit IIA</fullName>
    </submittedName>
    <submittedName>
        <fullName evidence="10">Phosphotransferase system (PTS) fructose-specific enzyme IIA component</fullName>
    </submittedName>
</protein>
<dbReference type="InterPro" id="IPR036662">
    <property type="entry name" value="PTS_EIIA_man-typ_sf"/>
</dbReference>
<evidence type="ECO:0000256" key="8">
    <source>
        <dbReference type="ARBA" id="ARBA00022777"/>
    </source>
</evidence>
<dbReference type="Pfam" id="PF03610">
    <property type="entry name" value="EIIA-man"/>
    <property type="match status" value="1"/>
</dbReference>
<keyword evidence="8" id="KW-0418">Kinase</keyword>
<dbReference type="Gene3D" id="3.40.50.510">
    <property type="entry name" value="Phosphotransferase system, mannose-type IIA component"/>
    <property type="match status" value="1"/>
</dbReference>
<evidence type="ECO:0000256" key="6">
    <source>
        <dbReference type="ARBA" id="ARBA00022679"/>
    </source>
</evidence>
<accession>A0A0A1MFQ8</accession>
<dbReference type="InterPro" id="IPR013789">
    <property type="entry name" value="PTS_EIIA_man"/>
</dbReference>
<dbReference type="Proteomes" id="UP000032247">
    <property type="component" value="Unassembled WGS sequence"/>
</dbReference>
<dbReference type="EMBL" id="JXBC01000001">
    <property type="protein sequence ID" value="KIU12981.1"/>
    <property type="molecule type" value="Genomic_DNA"/>
</dbReference>
<evidence type="ECO:0000256" key="2">
    <source>
        <dbReference type="ARBA" id="ARBA00022448"/>
    </source>
</evidence>
<sequence>MISVIISGHGDFPIALKESSGMIFGEENNLIAVPFFKGEGIQTLQEKYHQALKDIPEEHEVLFLVDIFGGTPYNAAASFIAEDQRMDMAAGVNLPILLEVLSLREHLALKDLLNNLKAMSQQSFQVCSEHLEKVKTANQDTREDEL</sequence>
<dbReference type="STRING" id="483913.AN935_13215"/>
<evidence type="ECO:0000256" key="4">
    <source>
        <dbReference type="ARBA" id="ARBA00022553"/>
    </source>
</evidence>
<evidence type="ECO:0000256" key="7">
    <source>
        <dbReference type="ARBA" id="ARBA00022683"/>
    </source>
</evidence>
<dbReference type="PATRIC" id="fig|1423.134.peg.740"/>
<keyword evidence="2" id="KW-0813">Transport</keyword>
<evidence type="ECO:0000256" key="5">
    <source>
        <dbReference type="ARBA" id="ARBA00022597"/>
    </source>
</evidence>
<evidence type="ECO:0000259" key="9">
    <source>
        <dbReference type="PROSITE" id="PS51096"/>
    </source>
</evidence>
<keyword evidence="5" id="KW-0762">Sugar transport</keyword>
<dbReference type="GO" id="GO:0009401">
    <property type="term" value="P:phosphoenolpyruvate-dependent sugar phosphotransferase system"/>
    <property type="evidence" value="ECO:0007669"/>
    <property type="project" value="UniProtKB-KW"/>
</dbReference>
<feature type="domain" description="PTS EIIA type-4" evidence="9">
    <location>
        <begin position="1"/>
        <end position="124"/>
    </location>
</feature>
<dbReference type="RefSeq" id="WP_003246144.1">
    <property type="nucleotide sequence ID" value="NZ_AP024621.1"/>
</dbReference>
<dbReference type="InterPro" id="IPR051471">
    <property type="entry name" value="Bacterial_PTS_sugar_comp"/>
</dbReference>
<gene>
    <name evidence="11" type="primary">levD</name>
    <name evidence="11" type="ORF">J5227_01830</name>
    <name evidence="12" type="ORF">QL281_04100</name>
    <name evidence="10" type="ORF">SC09_Contig17orf00110</name>
</gene>
<dbReference type="PROSITE" id="PS51096">
    <property type="entry name" value="PTS_EIIA_TYPE_4"/>
    <property type="match status" value="1"/>
</dbReference>
<dbReference type="NCBIfam" id="TIGR00824">
    <property type="entry name" value="EIIA-man"/>
    <property type="match status" value="1"/>
</dbReference>
<evidence type="ECO:0000313" key="13">
    <source>
        <dbReference type="Proteomes" id="UP000032247"/>
    </source>
</evidence>
<reference evidence="10 13" key="1">
    <citation type="submission" date="2014-12" db="EMBL/GenBank/DDBJ databases">
        <title>Comparative genome analysis of Bacillus coagulans HM-08, Clostridium butyricum HM-68, Bacillus subtilis HM-66 and Bacillus licheniformis BL-09.</title>
        <authorList>
            <person name="Zhang H."/>
        </authorList>
    </citation>
    <scope>NUCLEOTIDE SEQUENCE [LARGE SCALE GENOMIC DNA]</scope>
    <source>
        <strain evidence="10 13">HM-66</strain>
    </source>
</reference>
<proteinExistence type="predicted"/>
<dbReference type="PANTHER" id="PTHR33799:SF1">
    <property type="entry name" value="PTS SYSTEM MANNOSE-SPECIFIC EIIAB COMPONENT-RELATED"/>
    <property type="match status" value="1"/>
</dbReference>
<evidence type="ECO:0000256" key="3">
    <source>
        <dbReference type="ARBA" id="ARBA00022490"/>
    </source>
</evidence>
<dbReference type="CDD" id="cd00006">
    <property type="entry name" value="PTS_IIA_man"/>
    <property type="match status" value="1"/>
</dbReference>
<reference evidence="12" key="3">
    <citation type="submission" date="2023-05" db="EMBL/GenBank/DDBJ databases">
        <title>Complete genome sequence of Bacillus subtilis SRCM117797 isolated from Soybean paste.</title>
        <authorList>
            <person name="Abraha H.B."/>
            <person name="Kim K.-P."/>
            <person name="Ryu M.-S."/>
            <person name="Jeong D.-Y."/>
        </authorList>
    </citation>
    <scope>NUCLEOTIDE SEQUENCE</scope>
    <source>
        <strain evidence="12">SRCM117797</strain>
    </source>
</reference>
<dbReference type="PANTHER" id="PTHR33799">
    <property type="entry name" value="PTS PERMEASE-RELATED-RELATED"/>
    <property type="match status" value="1"/>
</dbReference>
<dbReference type="InterPro" id="IPR004701">
    <property type="entry name" value="PTS_EIIA_man-typ"/>
</dbReference>
<dbReference type="GO" id="GO:0016020">
    <property type="term" value="C:membrane"/>
    <property type="evidence" value="ECO:0007669"/>
    <property type="project" value="InterPro"/>
</dbReference>
<keyword evidence="7" id="KW-0598">Phosphotransferase system</keyword>
<dbReference type="Proteomes" id="UP001229422">
    <property type="component" value="Chromosome"/>
</dbReference>
<dbReference type="Proteomes" id="UP000665181">
    <property type="component" value="Unassembled WGS sequence"/>
</dbReference>
<keyword evidence="3" id="KW-0963">Cytoplasm</keyword>
<evidence type="ECO:0000313" key="10">
    <source>
        <dbReference type="EMBL" id="KIU12981.1"/>
    </source>
</evidence>
<dbReference type="GO" id="GO:0016301">
    <property type="term" value="F:kinase activity"/>
    <property type="evidence" value="ECO:0007669"/>
    <property type="project" value="UniProtKB-KW"/>
</dbReference>
<dbReference type="GO" id="GO:0016773">
    <property type="term" value="F:phosphotransferase activity, alcohol group as acceptor"/>
    <property type="evidence" value="ECO:0007669"/>
    <property type="project" value="InterPro"/>
</dbReference>
<evidence type="ECO:0000256" key="1">
    <source>
        <dbReference type="ARBA" id="ARBA00004496"/>
    </source>
</evidence>
<dbReference type="InterPro" id="IPR033887">
    <property type="entry name" value="PTS_IIA_man"/>
</dbReference>
<reference evidence="11" key="2">
    <citation type="submission" date="2021-03" db="EMBL/GenBank/DDBJ databases">
        <title>Isolation of Bacillus subtilis from fermented food sample.</title>
        <authorList>
            <person name="Lakshmanan V."/>
            <person name="Athira K."/>
            <person name="Rajagopal K."/>
        </authorList>
    </citation>
    <scope>NUCLEOTIDE SEQUENCE</scope>
    <source>
        <strain evidence="11">S1</strain>
    </source>
</reference>
<dbReference type="EMBL" id="JAGFPW010000001">
    <property type="protein sequence ID" value="MBO3793075.1"/>
    <property type="molecule type" value="Genomic_DNA"/>
</dbReference>
<evidence type="ECO:0000313" key="12">
    <source>
        <dbReference type="EMBL" id="WHM22274.1"/>
    </source>
</evidence>
<dbReference type="SMR" id="A0A0A1MFQ8"/>
<keyword evidence="6 10" id="KW-0808">Transferase</keyword>
<organism evidence="10 13">
    <name type="scientific">Bacillus subtilis</name>
    <dbReference type="NCBI Taxonomy" id="1423"/>
    <lineage>
        <taxon>Bacteria</taxon>
        <taxon>Bacillati</taxon>
        <taxon>Bacillota</taxon>
        <taxon>Bacilli</taxon>
        <taxon>Bacillales</taxon>
        <taxon>Bacillaceae</taxon>
        <taxon>Bacillus</taxon>
    </lineage>
</organism>